<dbReference type="Gene3D" id="1.20.120.520">
    <property type="entry name" value="nmb1532 protein domain like"/>
    <property type="match status" value="1"/>
</dbReference>
<dbReference type="eggNOG" id="COG5592">
    <property type="taxonomic scope" value="Bacteria"/>
</dbReference>
<evidence type="ECO:0000313" key="3">
    <source>
        <dbReference type="Proteomes" id="UP000003844"/>
    </source>
</evidence>
<feature type="domain" description="Hemerythrin-like" evidence="1">
    <location>
        <begin position="38"/>
        <end position="122"/>
    </location>
</feature>
<reference evidence="3" key="1">
    <citation type="journal article" date="2012" name="Stand. Genomic Sci.">
        <title>Genome sequence of the Antarctic rhodopsins-containing flavobacterium Gillisia limnaea type strain (R-8282(T)).</title>
        <authorList>
            <person name="Riedel T."/>
            <person name="Held B."/>
            <person name="Nolan M."/>
            <person name="Lucas S."/>
            <person name="Lapidus A."/>
            <person name="Tice H."/>
            <person name="Del Rio T.G."/>
            <person name="Cheng J.F."/>
            <person name="Han C."/>
            <person name="Tapia R."/>
            <person name="Goodwin L.A."/>
            <person name="Pitluck S."/>
            <person name="Liolios K."/>
            <person name="Mavromatis K."/>
            <person name="Pagani I."/>
            <person name="Ivanova N."/>
            <person name="Mikhailova N."/>
            <person name="Pati A."/>
            <person name="Chen A."/>
            <person name="Palaniappan K."/>
            <person name="Land M."/>
            <person name="Rohde M."/>
            <person name="Tindall B.J."/>
            <person name="Detter J.C."/>
            <person name="Goker M."/>
            <person name="Bristow J."/>
            <person name="Eisen J.A."/>
            <person name="Markowitz V."/>
            <person name="Hugenholtz P."/>
            <person name="Kyrpides N.C."/>
            <person name="Klenk H.P."/>
            <person name="Woyke T."/>
        </authorList>
    </citation>
    <scope>NUCLEOTIDE SEQUENCE [LARGE SCALE GENOMIC DNA]</scope>
    <source>
        <strain evidence="3">DSM 15749 / LMG 21470 / R-8282</strain>
    </source>
</reference>
<proteinExistence type="predicted"/>
<name>H2BTA3_GILLR</name>
<dbReference type="RefSeq" id="WP_006990008.1">
    <property type="nucleotide sequence ID" value="NZ_JH594606.1"/>
</dbReference>
<dbReference type="Pfam" id="PF01814">
    <property type="entry name" value="Hemerythrin"/>
    <property type="match status" value="1"/>
</dbReference>
<organism evidence="2 3">
    <name type="scientific">Gillisia limnaea (strain DSM 15749 / LMG 21470 / R-8282)</name>
    <dbReference type="NCBI Taxonomy" id="865937"/>
    <lineage>
        <taxon>Bacteria</taxon>
        <taxon>Pseudomonadati</taxon>
        <taxon>Bacteroidota</taxon>
        <taxon>Flavobacteriia</taxon>
        <taxon>Flavobacteriales</taxon>
        <taxon>Flavobacteriaceae</taxon>
        <taxon>Gillisia</taxon>
    </lineage>
</organism>
<dbReference type="AlphaFoldDB" id="H2BTA3"/>
<dbReference type="HOGENOM" id="CLU_129685_2_0_10"/>
<dbReference type="EMBL" id="JH594606">
    <property type="protein sequence ID" value="EHQ03702.1"/>
    <property type="molecule type" value="Genomic_DNA"/>
</dbReference>
<dbReference type="STRING" id="865937.Gilli_3092"/>
<evidence type="ECO:0000259" key="1">
    <source>
        <dbReference type="Pfam" id="PF01814"/>
    </source>
</evidence>
<dbReference type="OrthoDB" id="9793254at2"/>
<sequence>MKQTKPLKRDKALQPVSHDHHQGLLLCWKIRKGISKNVAPERMKNYTNWFFKTHLIPHFELEESLLFPILGNDHELIKKALAEHRRLKRLFEAKINLIENLSLIEEELEQHIRFEERILFQEIQNLATATELDLVAQNHTNEKFLENTEDEFWK</sequence>
<protein>
    <recommendedName>
        <fullName evidence="1">Hemerythrin-like domain-containing protein</fullName>
    </recommendedName>
</protein>
<accession>H2BTA3</accession>
<evidence type="ECO:0000313" key="2">
    <source>
        <dbReference type="EMBL" id="EHQ03702.1"/>
    </source>
</evidence>
<dbReference type="Proteomes" id="UP000003844">
    <property type="component" value="Unassembled WGS sequence"/>
</dbReference>
<dbReference type="InterPro" id="IPR012312">
    <property type="entry name" value="Hemerythrin-like"/>
</dbReference>
<keyword evidence="3" id="KW-1185">Reference proteome</keyword>
<gene>
    <name evidence="2" type="ORF">Gilli_3092</name>
</gene>